<dbReference type="OrthoDB" id="19653at2759"/>
<dbReference type="InterPro" id="IPR050309">
    <property type="entry name" value="Type-B_Carboxylest/Lipase"/>
</dbReference>
<dbReference type="AlphaFoldDB" id="A0A8J2QD12"/>
<evidence type="ECO:0000313" key="4">
    <source>
        <dbReference type="Proteomes" id="UP000789524"/>
    </source>
</evidence>
<organism evidence="3 4">
    <name type="scientific">Danaus chrysippus</name>
    <name type="common">African queen</name>
    <dbReference type="NCBI Taxonomy" id="151541"/>
    <lineage>
        <taxon>Eukaryota</taxon>
        <taxon>Metazoa</taxon>
        <taxon>Ecdysozoa</taxon>
        <taxon>Arthropoda</taxon>
        <taxon>Hexapoda</taxon>
        <taxon>Insecta</taxon>
        <taxon>Pterygota</taxon>
        <taxon>Neoptera</taxon>
        <taxon>Endopterygota</taxon>
        <taxon>Lepidoptera</taxon>
        <taxon>Glossata</taxon>
        <taxon>Ditrysia</taxon>
        <taxon>Papilionoidea</taxon>
        <taxon>Nymphalidae</taxon>
        <taxon>Danainae</taxon>
        <taxon>Danaini</taxon>
        <taxon>Danaina</taxon>
        <taxon>Danaus</taxon>
        <taxon>Anosia</taxon>
    </lineage>
</organism>
<dbReference type="InterPro" id="IPR002018">
    <property type="entry name" value="CarbesteraseB"/>
</dbReference>
<keyword evidence="4" id="KW-1185">Reference proteome</keyword>
<dbReference type="Pfam" id="PF00135">
    <property type="entry name" value="COesterase"/>
    <property type="match status" value="3"/>
</dbReference>
<dbReference type="EMBL" id="CAKASE010000045">
    <property type="protein sequence ID" value="CAG9560137.1"/>
    <property type="molecule type" value="Genomic_DNA"/>
</dbReference>
<sequence>MHSPILNLKEGKVQGSIRKLDDGKEFYSFKGIPYARPPVGSLRFKAPLPPKPWSHVLDATEHGATCPQWDMVALKFREGEENCLFINVYTPTLQTDSKLPVMVYIHEGGFQSGSGNERIVGKILGKDTTDPDELLTYLQSLPVENLLYLTLKTATKREELGGLPILFTPVVEKKFGDNEVFLPQNPLDVMLSGKFNHVPLITGYTSSEGAIRVIEEIPKLDFINTCPSLLVPKDIYIKITEDKVLEFGKRIKQFYWGNRDLTANDVEIIADLQSDTHFVMATYRTADYFSKYCKPTFLYRFDLKTELNWISKYLGLPSVRGVPHIDELFYIFSSDLMRDTYEKHPELHNNPTPDNSLGVTWTPYSATRKEYLQISNELSMGRNAEKTRLDFWDQLYTEAGLPSIHSPILNLKEGKVRGRIRKLDDGKEFYSFKGIPYAQPPVGSLRFKAPLPPKPWSHVLDATEHGAVCPQFDIVSSKFKKGNENCLFINVYTPTLQTDSKLPVMVYIHEGGFQSGSGNERIVGKVLGKDTTDPDELLTYLQSLPVEKLLYLTLKTATKREELGALPILFTPVVEKEFSDNEVFLSENPLNVMLSGKFNSVPLITGYTSSEGLLRVIAEIEKLDFINKCPSLLVPKDIYMKITEDKALDFGERIKQFYWGNRDLTADDIEIIADLQSDIHFLMATYRAADYFSKYCKPTFLYRFDLKTELNWISKYLGLPSGRGVPHVDELFYIFSSDLKRDTYEKHPELHNNPTPDTSLGVTWTPYSATRKEYLQIGNELSMGRNAEKTRLDFWDRLYTEAGLPSIVKRFIFTFTFLKQNSPILNLKDGKVQGSIRKLDDGKEFYSFKGIPYARPPVGSLRFKAPLPPKPWSHVLDATEHGATCPQWDMVALKFREGEENCLFINVYTPTLQTDSKLPVMVYIHEGGFQSGSGNERIVGKFLGKNTTNPDELLTYLQSVPADKLLFLTLRTATKREELSGPPILFAPVVEKKFGDNEVFLPENPLDVILSGKFNPVPLITGYTSSEGAARLIDVLAKLEFFNKCPSLLVPKDIYMKLTEDKALEFGERIKQFYWGNRDLTADDVEIIADLQSDIHFVMATYRTADYFSKYCKPTFLYRFDLNTELNWVSKYLGLPPIKGVPHVDELFYIFSSNLKRDTYEKHPELHNNPTPDNSLGVTWTPYSATRKEYLQIGNELSMGRNAEKTRLDFWDRLYTEAGLPSIVKSNL</sequence>
<dbReference type="Proteomes" id="UP000789524">
    <property type="component" value="Unassembled WGS sequence"/>
</dbReference>
<gene>
    <name evidence="3" type="ORF">DCHRY22_LOCUS1856</name>
</gene>
<evidence type="ECO:0000259" key="2">
    <source>
        <dbReference type="Pfam" id="PF00135"/>
    </source>
</evidence>
<keyword evidence="1" id="KW-0325">Glycoprotein</keyword>
<evidence type="ECO:0000313" key="3">
    <source>
        <dbReference type="EMBL" id="CAG9560137.1"/>
    </source>
</evidence>
<comment type="caution">
    <text evidence="3">The sequence shown here is derived from an EMBL/GenBank/DDBJ whole genome shotgun (WGS) entry which is preliminary data.</text>
</comment>
<name>A0A8J2QD12_9NEOP</name>
<feature type="domain" description="Carboxylesterase type B" evidence="2">
    <location>
        <begin position="822"/>
        <end position="943"/>
    </location>
</feature>
<accession>A0A8J2QD12</accession>
<evidence type="ECO:0000256" key="1">
    <source>
        <dbReference type="ARBA" id="ARBA00023180"/>
    </source>
</evidence>
<proteinExistence type="predicted"/>
<dbReference type="Gene3D" id="3.40.50.1820">
    <property type="entry name" value="alpha/beta hydrolase"/>
    <property type="match status" value="6"/>
</dbReference>
<dbReference type="PANTHER" id="PTHR11559">
    <property type="entry name" value="CARBOXYLESTERASE"/>
    <property type="match status" value="1"/>
</dbReference>
<dbReference type="InterPro" id="IPR029058">
    <property type="entry name" value="AB_hydrolase_fold"/>
</dbReference>
<reference evidence="3" key="1">
    <citation type="submission" date="2021-09" db="EMBL/GenBank/DDBJ databases">
        <authorList>
            <person name="Martin H S."/>
        </authorList>
    </citation>
    <scope>NUCLEOTIDE SEQUENCE</scope>
</reference>
<protein>
    <submittedName>
        <fullName evidence="3">(African queen) hypothetical protein</fullName>
    </submittedName>
</protein>
<feature type="domain" description="Carboxylesterase type B" evidence="2">
    <location>
        <begin position="3"/>
        <end position="122"/>
    </location>
</feature>
<feature type="domain" description="Carboxylesterase type B" evidence="2">
    <location>
        <begin position="406"/>
        <end position="526"/>
    </location>
</feature>
<dbReference type="SUPFAM" id="SSF53474">
    <property type="entry name" value="alpha/beta-Hydrolases"/>
    <property type="match status" value="3"/>
</dbReference>